<dbReference type="Pfam" id="PF03924">
    <property type="entry name" value="CHASE"/>
    <property type="match status" value="1"/>
</dbReference>
<evidence type="ECO:0000256" key="2">
    <source>
        <dbReference type="ARBA" id="ARBA00004370"/>
    </source>
</evidence>
<evidence type="ECO:0000313" key="14">
    <source>
        <dbReference type="EMBL" id="CAA9535791.1"/>
    </source>
</evidence>
<dbReference type="InterPro" id="IPR003594">
    <property type="entry name" value="HATPase_dom"/>
</dbReference>
<keyword evidence="4 8" id="KW-0597">Phosphoprotein</keyword>
<evidence type="ECO:0000259" key="11">
    <source>
        <dbReference type="PROSITE" id="PS50109"/>
    </source>
</evidence>
<dbReference type="PROSITE" id="PS50110">
    <property type="entry name" value="RESPONSE_REGULATORY"/>
    <property type="match status" value="1"/>
</dbReference>
<reference evidence="14" key="1">
    <citation type="submission" date="2020-02" db="EMBL/GenBank/DDBJ databases">
        <authorList>
            <person name="Meier V. D."/>
        </authorList>
    </citation>
    <scope>NUCLEOTIDE SEQUENCE</scope>
    <source>
        <strain evidence="14">AVDCRST_MAG91</strain>
    </source>
</reference>
<dbReference type="PRINTS" id="PR00344">
    <property type="entry name" value="BCTRLSENSOR"/>
</dbReference>
<evidence type="ECO:0000256" key="4">
    <source>
        <dbReference type="ARBA" id="ARBA00022553"/>
    </source>
</evidence>
<dbReference type="SMART" id="SM01079">
    <property type="entry name" value="CHASE"/>
    <property type="match status" value="1"/>
</dbReference>
<evidence type="ECO:0000256" key="7">
    <source>
        <dbReference type="ARBA" id="ARBA00023136"/>
    </source>
</evidence>
<dbReference type="CDD" id="cd00082">
    <property type="entry name" value="HisKA"/>
    <property type="match status" value="1"/>
</dbReference>
<feature type="transmembrane region" description="Helical" evidence="10">
    <location>
        <begin position="12"/>
        <end position="35"/>
    </location>
</feature>
<comment type="subcellular location">
    <subcellularLocation>
        <location evidence="2">Membrane</location>
    </subcellularLocation>
</comment>
<name>A0A6J4TYL2_9SPHN</name>
<feature type="domain" description="CHASE" evidence="13">
    <location>
        <begin position="77"/>
        <end position="243"/>
    </location>
</feature>
<dbReference type="InterPro" id="IPR036097">
    <property type="entry name" value="HisK_dim/P_sf"/>
</dbReference>
<dbReference type="AlphaFoldDB" id="A0A6J4TYL2"/>
<evidence type="ECO:0000256" key="10">
    <source>
        <dbReference type="SAM" id="Phobius"/>
    </source>
</evidence>
<dbReference type="SMART" id="SM00388">
    <property type="entry name" value="HisKA"/>
    <property type="match status" value="1"/>
</dbReference>
<dbReference type="Pfam" id="PF02518">
    <property type="entry name" value="HATPase_c"/>
    <property type="match status" value="1"/>
</dbReference>
<dbReference type="Pfam" id="PF00512">
    <property type="entry name" value="HisKA"/>
    <property type="match status" value="1"/>
</dbReference>
<dbReference type="InterPro" id="IPR006189">
    <property type="entry name" value="CHASE_dom"/>
</dbReference>
<evidence type="ECO:0000256" key="1">
    <source>
        <dbReference type="ARBA" id="ARBA00000085"/>
    </source>
</evidence>
<dbReference type="Pfam" id="PF00072">
    <property type="entry name" value="Response_reg"/>
    <property type="match status" value="1"/>
</dbReference>
<dbReference type="SUPFAM" id="SSF55874">
    <property type="entry name" value="ATPase domain of HSP90 chaperone/DNA topoisomerase II/histidine kinase"/>
    <property type="match status" value="1"/>
</dbReference>
<dbReference type="EMBL" id="CADCVX010000585">
    <property type="protein sequence ID" value="CAA9535791.1"/>
    <property type="molecule type" value="Genomic_DNA"/>
</dbReference>
<gene>
    <name evidence="14" type="ORF">AVDCRST_MAG91-3398</name>
</gene>
<keyword evidence="7 10" id="KW-0472">Membrane</keyword>
<dbReference type="PROSITE" id="PS50109">
    <property type="entry name" value="HIS_KIN"/>
    <property type="match status" value="1"/>
</dbReference>
<evidence type="ECO:0000259" key="12">
    <source>
        <dbReference type="PROSITE" id="PS50110"/>
    </source>
</evidence>
<dbReference type="InterPro" id="IPR001789">
    <property type="entry name" value="Sig_transdc_resp-reg_receiver"/>
</dbReference>
<feature type="domain" description="Response regulatory" evidence="12">
    <location>
        <begin position="649"/>
        <end position="764"/>
    </location>
</feature>
<keyword evidence="9" id="KW-0175">Coiled coil</keyword>
<dbReference type="SUPFAM" id="SSF52172">
    <property type="entry name" value="CheY-like"/>
    <property type="match status" value="1"/>
</dbReference>
<evidence type="ECO:0000256" key="6">
    <source>
        <dbReference type="ARBA" id="ARBA00022989"/>
    </source>
</evidence>
<evidence type="ECO:0000256" key="8">
    <source>
        <dbReference type="PROSITE-ProRule" id="PRU00169"/>
    </source>
</evidence>
<evidence type="ECO:0000256" key="5">
    <source>
        <dbReference type="ARBA" id="ARBA00022692"/>
    </source>
</evidence>
<protein>
    <recommendedName>
        <fullName evidence="3">histidine kinase</fullName>
        <ecNumber evidence="3">2.7.13.3</ecNumber>
    </recommendedName>
</protein>
<evidence type="ECO:0000256" key="9">
    <source>
        <dbReference type="SAM" id="Coils"/>
    </source>
</evidence>
<proteinExistence type="predicted"/>
<dbReference type="InterPro" id="IPR011006">
    <property type="entry name" value="CheY-like_superfamily"/>
</dbReference>
<keyword evidence="5 10" id="KW-0812">Transmembrane</keyword>
<dbReference type="PANTHER" id="PTHR43065:SF49">
    <property type="entry name" value="HISTIDINE KINASE"/>
    <property type="match status" value="1"/>
</dbReference>
<dbReference type="SMART" id="SM00448">
    <property type="entry name" value="REC"/>
    <property type="match status" value="1"/>
</dbReference>
<feature type="domain" description="Histidine kinase" evidence="11">
    <location>
        <begin position="401"/>
        <end position="624"/>
    </location>
</feature>
<dbReference type="PROSITE" id="PS50839">
    <property type="entry name" value="CHASE"/>
    <property type="match status" value="1"/>
</dbReference>
<feature type="modified residue" description="4-aspartylphosphate" evidence="8">
    <location>
        <position position="699"/>
    </location>
</feature>
<feature type="coiled-coil region" evidence="9">
    <location>
        <begin position="337"/>
        <end position="392"/>
    </location>
</feature>
<dbReference type="GO" id="GO:0000155">
    <property type="term" value="F:phosphorelay sensor kinase activity"/>
    <property type="evidence" value="ECO:0007669"/>
    <property type="project" value="InterPro"/>
</dbReference>
<dbReference type="PANTHER" id="PTHR43065">
    <property type="entry name" value="SENSOR HISTIDINE KINASE"/>
    <property type="match status" value="1"/>
</dbReference>
<dbReference type="Gene3D" id="3.30.450.350">
    <property type="entry name" value="CHASE domain"/>
    <property type="match status" value="1"/>
</dbReference>
<dbReference type="Gene3D" id="3.40.50.2300">
    <property type="match status" value="1"/>
</dbReference>
<comment type="catalytic activity">
    <reaction evidence="1">
        <text>ATP + protein L-histidine = ADP + protein N-phospho-L-histidine.</text>
        <dbReference type="EC" id="2.7.13.3"/>
    </reaction>
</comment>
<dbReference type="InterPro" id="IPR005467">
    <property type="entry name" value="His_kinase_dom"/>
</dbReference>
<evidence type="ECO:0000256" key="3">
    <source>
        <dbReference type="ARBA" id="ARBA00012438"/>
    </source>
</evidence>
<feature type="transmembrane region" description="Helical" evidence="10">
    <location>
        <begin position="311"/>
        <end position="332"/>
    </location>
</feature>
<keyword evidence="6 10" id="KW-1133">Transmembrane helix</keyword>
<evidence type="ECO:0000259" key="13">
    <source>
        <dbReference type="PROSITE" id="PS50839"/>
    </source>
</evidence>
<dbReference type="Gene3D" id="1.10.287.130">
    <property type="match status" value="1"/>
</dbReference>
<dbReference type="InterPro" id="IPR042240">
    <property type="entry name" value="CHASE_sf"/>
</dbReference>
<dbReference type="InterPro" id="IPR003661">
    <property type="entry name" value="HisK_dim/P_dom"/>
</dbReference>
<dbReference type="SMART" id="SM00387">
    <property type="entry name" value="HATPase_c"/>
    <property type="match status" value="1"/>
</dbReference>
<dbReference type="InterPro" id="IPR004358">
    <property type="entry name" value="Sig_transdc_His_kin-like_C"/>
</dbReference>
<dbReference type="Gene3D" id="3.30.565.10">
    <property type="entry name" value="Histidine kinase-like ATPase, C-terminal domain"/>
    <property type="match status" value="1"/>
</dbReference>
<organism evidence="14">
    <name type="scientific">uncultured Sphingomonadaceae bacterium</name>
    <dbReference type="NCBI Taxonomy" id="169976"/>
    <lineage>
        <taxon>Bacteria</taxon>
        <taxon>Pseudomonadati</taxon>
        <taxon>Pseudomonadota</taxon>
        <taxon>Alphaproteobacteria</taxon>
        <taxon>Sphingomonadales</taxon>
        <taxon>Sphingomonadaceae</taxon>
        <taxon>environmental samples</taxon>
    </lineage>
</organism>
<dbReference type="GO" id="GO:0016020">
    <property type="term" value="C:membrane"/>
    <property type="evidence" value="ECO:0007669"/>
    <property type="project" value="UniProtKB-SubCell"/>
</dbReference>
<dbReference type="SUPFAM" id="SSF47384">
    <property type="entry name" value="Homodimeric domain of signal transducing histidine kinase"/>
    <property type="match status" value="1"/>
</dbReference>
<dbReference type="EC" id="2.7.13.3" evidence="3"/>
<dbReference type="InterPro" id="IPR036890">
    <property type="entry name" value="HATPase_C_sf"/>
</dbReference>
<accession>A0A6J4TYL2</accession>
<sequence length="766" mass="83655">MTDHRPTSRLRHAALPALIFIVVTLVAVGAALALWRSAESRDRARFEAESRVASVAVHERMERQIALLRGAAGLFAASDSVEAGDFNAYVERIDLKGRYPGVLGIGFAPHLNRPAERDAFVARMRQTAASDFHIWPAGDRPAYDPITYLSPLDRRNRAAIGFDMLTDPTRRTAMLRARDEGEAAASGRVFLVQEIETEKQPGFLVYLPVYRGGRVPVTTFGRARTLAGFVFSPLRARDLWNSVFSSDELRHVEVAIYDGAVAPANQLYQTGPIARSDALYYAETLLDVAGQPWIIVTATRPDFSQTSQRSLAWWTGGLGTLTALLLALAAWAQGRAALEAERARADLRRLNETLEARVDARTAEVSEAYAGLREEIERRQGAEEQVRQMQKMEAVGQLTGGIAHDFNNMLAIIIGSLDMAKRRVTDPERVSRLVDNAMEGATRAATLTQRLLAFSRRQPLSPERVDVNRLVAGMSDLIRRTLGETIRLETRLAADAWGTLVDVSQLENAILNLSVNARDAMPDGGSLVIETANRRLDDAYVQAHPSAKVGDYVSVAVTDTGEGMPPDVLAKAFEPFFTTKDVGKGTGLGLSQVFGFIQQSGGYVEIDSAPGEGTTVRIFLPWHESEGIGASDGHAATGARIPRGKADELILVVEDEDQVRLMSVEAMRDLGYTVVHAGGGGEALRTLREHPGIRLLVTDVVMPEMNGRELADAALRFAPDLKLLFTTGYTRDAIVKDGRVDEGVELLAKPFTLEQLAVKVRSVLDA</sequence>